<dbReference type="Proteomes" id="UP000002051">
    <property type="component" value="Chromosome 5"/>
</dbReference>
<evidence type="ECO:0000313" key="2">
    <source>
        <dbReference type="EMBL" id="AES95305.1"/>
    </source>
</evidence>
<protein>
    <submittedName>
        <fullName evidence="2">F-box protein</fullName>
    </submittedName>
</protein>
<feature type="domain" description="F-box" evidence="1">
    <location>
        <begin position="21"/>
        <end position="61"/>
    </location>
</feature>
<reference evidence="2 4" key="2">
    <citation type="journal article" date="2014" name="BMC Genomics">
        <title>An improved genome release (version Mt4.0) for the model legume Medicago truncatula.</title>
        <authorList>
            <person name="Tang H."/>
            <person name="Krishnakumar V."/>
            <person name="Bidwell S."/>
            <person name="Rosen B."/>
            <person name="Chan A."/>
            <person name="Zhou S."/>
            <person name="Gentzbittel L."/>
            <person name="Childs K.L."/>
            <person name="Yandell M."/>
            <person name="Gundlach H."/>
            <person name="Mayer K.F."/>
            <person name="Schwartz D.C."/>
            <person name="Town C.D."/>
        </authorList>
    </citation>
    <scope>GENOME REANNOTATION</scope>
    <source>
        <strain evidence="3 4">cv. Jemalong A17</strain>
    </source>
</reference>
<dbReference type="Pfam" id="PF00646">
    <property type="entry name" value="F-box"/>
    <property type="match status" value="1"/>
</dbReference>
<evidence type="ECO:0000313" key="3">
    <source>
        <dbReference type="EnsemblPlants" id="AES95305"/>
    </source>
</evidence>
<dbReference type="Gene3D" id="1.20.1280.50">
    <property type="match status" value="1"/>
</dbReference>
<dbReference type="AlphaFoldDB" id="G7K038"/>
<dbReference type="PANTHER" id="PTHR32212">
    <property type="entry name" value="CYCLIN-LIKE F-BOX"/>
    <property type="match status" value="1"/>
</dbReference>
<reference evidence="3" key="3">
    <citation type="submission" date="2015-04" db="UniProtKB">
        <authorList>
            <consortium name="EnsemblPlants"/>
        </authorList>
    </citation>
    <scope>IDENTIFICATION</scope>
    <source>
        <strain evidence="3">cv. Jemalong A17</strain>
    </source>
</reference>
<dbReference type="EnsemblPlants" id="AES95305">
    <property type="protein sequence ID" value="AES95305"/>
    <property type="gene ID" value="MTR_5g024040"/>
</dbReference>
<dbReference type="PANTHER" id="PTHR32212:SF434">
    <property type="entry name" value="F-BOX_RNI_FBD-LIKE DOMAIN PROTEIN"/>
    <property type="match status" value="1"/>
</dbReference>
<dbReference type="HOGENOM" id="CLU_2926091_0_0_1"/>
<accession>G7K038</accession>
<dbReference type="InterPro" id="IPR036047">
    <property type="entry name" value="F-box-like_dom_sf"/>
</dbReference>
<dbReference type="PaxDb" id="3880-AES95305"/>
<sequence>MENILHQPLPPATKRPRLSLSTTINNLPDNIVTHILSFLPLKYAFRTIVLSKRWVPLSHSL</sequence>
<organism evidence="2 4">
    <name type="scientific">Medicago truncatula</name>
    <name type="common">Barrel medic</name>
    <name type="synonym">Medicago tribuloides</name>
    <dbReference type="NCBI Taxonomy" id="3880"/>
    <lineage>
        <taxon>Eukaryota</taxon>
        <taxon>Viridiplantae</taxon>
        <taxon>Streptophyta</taxon>
        <taxon>Embryophyta</taxon>
        <taxon>Tracheophyta</taxon>
        <taxon>Spermatophyta</taxon>
        <taxon>Magnoliopsida</taxon>
        <taxon>eudicotyledons</taxon>
        <taxon>Gunneridae</taxon>
        <taxon>Pentapetalae</taxon>
        <taxon>rosids</taxon>
        <taxon>fabids</taxon>
        <taxon>Fabales</taxon>
        <taxon>Fabaceae</taxon>
        <taxon>Papilionoideae</taxon>
        <taxon>50 kb inversion clade</taxon>
        <taxon>NPAAA clade</taxon>
        <taxon>Hologalegina</taxon>
        <taxon>IRL clade</taxon>
        <taxon>Trifolieae</taxon>
        <taxon>Medicago</taxon>
    </lineage>
</organism>
<gene>
    <name evidence="2" type="ordered locus">MTR_5g024040</name>
</gene>
<dbReference type="SUPFAM" id="SSF81383">
    <property type="entry name" value="F-box domain"/>
    <property type="match status" value="1"/>
</dbReference>
<evidence type="ECO:0000313" key="4">
    <source>
        <dbReference type="Proteomes" id="UP000002051"/>
    </source>
</evidence>
<name>G7K038_MEDTR</name>
<evidence type="ECO:0000259" key="1">
    <source>
        <dbReference type="PROSITE" id="PS50181"/>
    </source>
</evidence>
<proteinExistence type="predicted"/>
<dbReference type="InterPro" id="IPR001810">
    <property type="entry name" value="F-box_dom"/>
</dbReference>
<dbReference type="PROSITE" id="PS50181">
    <property type="entry name" value="FBOX"/>
    <property type="match status" value="1"/>
</dbReference>
<reference evidence="2 4" key="1">
    <citation type="journal article" date="2011" name="Nature">
        <title>The Medicago genome provides insight into the evolution of rhizobial symbioses.</title>
        <authorList>
            <person name="Young N.D."/>
            <person name="Debelle F."/>
            <person name="Oldroyd G.E."/>
            <person name="Geurts R."/>
            <person name="Cannon S.B."/>
            <person name="Udvardi M.K."/>
            <person name="Benedito V.A."/>
            <person name="Mayer K.F."/>
            <person name="Gouzy J."/>
            <person name="Schoof H."/>
            <person name="Van de Peer Y."/>
            <person name="Proost S."/>
            <person name="Cook D.R."/>
            <person name="Meyers B.C."/>
            <person name="Spannagl M."/>
            <person name="Cheung F."/>
            <person name="De Mita S."/>
            <person name="Krishnakumar V."/>
            <person name="Gundlach H."/>
            <person name="Zhou S."/>
            <person name="Mudge J."/>
            <person name="Bharti A.K."/>
            <person name="Murray J.D."/>
            <person name="Naoumkina M.A."/>
            <person name="Rosen B."/>
            <person name="Silverstein K.A."/>
            <person name="Tang H."/>
            <person name="Rombauts S."/>
            <person name="Zhao P.X."/>
            <person name="Zhou P."/>
            <person name="Barbe V."/>
            <person name="Bardou P."/>
            <person name="Bechner M."/>
            <person name="Bellec A."/>
            <person name="Berger A."/>
            <person name="Berges H."/>
            <person name="Bidwell S."/>
            <person name="Bisseling T."/>
            <person name="Choisne N."/>
            <person name="Couloux A."/>
            <person name="Denny R."/>
            <person name="Deshpande S."/>
            <person name="Dai X."/>
            <person name="Doyle J.J."/>
            <person name="Dudez A.M."/>
            <person name="Farmer A.D."/>
            <person name="Fouteau S."/>
            <person name="Franken C."/>
            <person name="Gibelin C."/>
            <person name="Gish J."/>
            <person name="Goldstein S."/>
            <person name="Gonzalez A.J."/>
            <person name="Green P.J."/>
            <person name="Hallab A."/>
            <person name="Hartog M."/>
            <person name="Hua A."/>
            <person name="Humphray S.J."/>
            <person name="Jeong D.H."/>
            <person name="Jing Y."/>
            <person name="Jocker A."/>
            <person name="Kenton S.M."/>
            <person name="Kim D.J."/>
            <person name="Klee K."/>
            <person name="Lai H."/>
            <person name="Lang C."/>
            <person name="Lin S."/>
            <person name="Macmil S.L."/>
            <person name="Magdelenat G."/>
            <person name="Matthews L."/>
            <person name="McCorrison J."/>
            <person name="Monaghan E.L."/>
            <person name="Mun J.H."/>
            <person name="Najar F.Z."/>
            <person name="Nicholson C."/>
            <person name="Noirot C."/>
            <person name="O'Bleness M."/>
            <person name="Paule C.R."/>
            <person name="Poulain J."/>
            <person name="Prion F."/>
            <person name="Qin B."/>
            <person name="Qu C."/>
            <person name="Retzel E.F."/>
            <person name="Riddle C."/>
            <person name="Sallet E."/>
            <person name="Samain S."/>
            <person name="Samson N."/>
            <person name="Sanders I."/>
            <person name="Saurat O."/>
            <person name="Scarpelli C."/>
            <person name="Schiex T."/>
            <person name="Segurens B."/>
            <person name="Severin A.J."/>
            <person name="Sherrier D.J."/>
            <person name="Shi R."/>
            <person name="Sims S."/>
            <person name="Singer S.R."/>
            <person name="Sinharoy S."/>
            <person name="Sterck L."/>
            <person name="Viollet A."/>
            <person name="Wang B.B."/>
            <person name="Wang K."/>
            <person name="Wang M."/>
            <person name="Wang X."/>
            <person name="Warfsmann J."/>
            <person name="Weissenbach J."/>
            <person name="White D.D."/>
            <person name="White J.D."/>
            <person name="Wiley G.B."/>
            <person name="Wincker P."/>
            <person name="Xing Y."/>
            <person name="Yang L."/>
            <person name="Yao Z."/>
            <person name="Ying F."/>
            <person name="Zhai J."/>
            <person name="Zhou L."/>
            <person name="Zuber A."/>
            <person name="Denarie J."/>
            <person name="Dixon R.A."/>
            <person name="May G.D."/>
            <person name="Schwartz D.C."/>
            <person name="Rogers J."/>
            <person name="Quetier F."/>
            <person name="Town C.D."/>
            <person name="Roe B.A."/>
        </authorList>
    </citation>
    <scope>NUCLEOTIDE SEQUENCE [LARGE SCALE GENOMIC DNA]</scope>
    <source>
        <strain evidence="2">A17</strain>
        <strain evidence="3 4">cv. Jemalong A17</strain>
    </source>
</reference>
<keyword evidence="4" id="KW-1185">Reference proteome</keyword>
<dbReference type="EMBL" id="CM001221">
    <property type="protein sequence ID" value="AES95305.1"/>
    <property type="molecule type" value="Genomic_DNA"/>
</dbReference>